<evidence type="ECO:0000313" key="2">
    <source>
        <dbReference type="Proteomes" id="UP000078113"/>
    </source>
</evidence>
<proteinExistence type="predicted"/>
<sequence length="611" mass="69413">MSAMSAVHRFLAYPELIEHTLSYLSRERVDLLSLSVVSKAFRVYALRVWPNYLDIPTSAAAEKLQFYKANPQLLSQVRFLRIRNDVLELEPEQSSLPSSIPVHNWAAITSILTLVDKAQVSTRKAPAIDLTLGTTDIRSLVNAFHNCSRLKQNVVALRIIAVLAPKITTDMDTADCEDVQTATADRREEWIGDWAALTQFIFDIQGSAREHANSGLINFHYHGDDLEDGYRIPERNVPETFWADLSGAAALTLRDLSIQSHFEDYGEAILPLLTFSHLERLYFNSYDVGYSTQNQEFKFVDEFLDRHPHLQKLVIYSGDPPSFCQTFPHLQSFGVQDQYRSLEERIDFARRHPNILATEDEELILHGTDAVASEIYPNLRQLTSYKTEAFEKCAERGGRLSHIRLRNHGPPKGLDLHSFSSTMWLTRFPEAAKTVTCLELGLVRVEDMDRFQASFSSAFTSDFLPNLTELALIWSKKTPFGVSEPSAEEKIGPLLAGLVTARSLRILHLSDQSKPFPKKEILVDCVFPQSLEYLVWLETPVHKSQYFRFLDTQPDSSSSSSKPAPALGKRGKLQRISAMFRTKISPEGVWERPFHHYRMVTTILDHTNPQS</sequence>
<name>A0A8X7T607_9BASI</name>
<reference evidence="1" key="1">
    <citation type="submission" date="2016-04" db="EMBL/GenBank/DDBJ databases">
        <authorList>
            <person name="Nguyen H.D."/>
            <person name="Samba Siva P."/>
            <person name="Cullis J."/>
            <person name="Levesque C.A."/>
            <person name="Hambleton S."/>
        </authorList>
    </citation>
    <scope>NUCLEOTIDE SEQUENCE</scope>
    <source>
        <strain evidence="1">DAOMC 236422</strain>
    </source>
</reference>
<reference evidence="1" key="2">
    <citation type="journal article" date="2019" name="IMA Fungus">
        <title>Genome sequencing and comparison of five Tilletia species to identify candidate genes for the detection of regulated species infecting wheat.</title>
        <authorList>
            <person name="Nguyen H.D.T."/>
            <person name="Sultana T."/>
            <person name="Kesanakurti P."/>
            <person name="Hambleton S."/>
        </authorList>
    </citation>
    <scope>NUCLEOTIDE SEQUENCE</scope>
    <source>
        <strain evidence="1">DAOMC 236422</strain>
    </source>
</reference>
<accession>A0A8X7T607</accession>
<dbReference type="AlphaFoldDB" id="A0A8X7T607"/>
<dbReference type="EMBL" id="LWDG02000128">
    <property type="protein sequence ID" value="KAE8268803.1"/>
    <property type="molecule type" value="Genomic_DNA"/>
</dbReference>
<organism evidence="1 2">
    <name type="scientific">Tilletia walkeri</name>
    <dbReference type="NCBI Taxonomy" id="117179"/>
    <lineage>
        <taxon>Eukaryota</taxon>
        <taxon>Fungi</taxon>
        <taxon>Dikarya</taxon>
        <taxon>Basidiomycota</taxon>
        <taxon>Ustilaginomycotina</taxon>
        <taxon>Exobasidiomycetes</taxon>
        <taxon>Tilletiales</taxon>
        <taxon>Tilletiaceae</taxon>
        <taxon>Tilletia</taxon>
    </lineage>
</organism>
<keyword evidence="2" id="KW-1185">Reference proteome</keyword>
<evidence type="ECO:0000313" key="1">
    <source>
        <dbReference type="EMBL" id="KAE8268803.1"/>
    </source>
</evidence>
<dbReference type="Proteomes" id="UP000078113">
    <property type="component" value="Unassembled WGS sequence"/>
</dbReference>
<gene>
    <name evidence="1" type="ORF">A4X09_0g3539</name>
</gene>
<comment type="caution">
    <text evidence="1">The sequence shown here is derived from an EMBL/GenBank/DDBJ whole genome shotgun (WGS) entry which is preliminary data.</text>
</comment>
<protein>
    <submittedName>
        <fullName evidence="1">Uncharacterized protein</fullName>
    </submittedName>
</protein>